<dbReference type="Pfam" id="PF03799">
    <property type="entry name" value="FtsQ_DivIB_C"/>
    <property type="match status" value="1"/>
</dbReference>
<comment type="function">
    <text evidence="9">Essential cell division protein.</text>
</comment>
<evidence type="ECO:0000256" key="7">
    <source>
        <dbReference type="ARBA" id="ARBA00023136"/>
    </source>
</evidence>
<evidence type="ECO:0000256" key="2">
    <source>
        <dbReference type="ARBA" id="ARBA00022475"/>
    </source>
</evidence>
<organism evidence="11 12">
    <name type="scientific">Sulfitobacter porphyrae</name>
    <dbReference type="NCBI Taxonomy" id="1246864"/>
    <lineage>
        <taxon>Bacteria</taxon>
        <taxon>Pseudomonadati</taxon>
        <taxon>Pseudomonadota</taxon>
        <taxon>Alphaproteobacteria</taxon>
        <taxon>Rhodobacterales</taxon>
        <taxon>Roseobacteraceae</taxon>
        <taxon>Sulfitobacter</taxon>
    </lineage>
</organism>
<dbReference type="Gene3D" id="3.40.50.11690">
    <property type="entry name" value="Cell division protein FtsQ/DivIB"/>
    <property type="match status" value="1"/>
</dbReference>
<evidence type="ECO:0000256" key="6">
    <source>
        <dbReference type="ARBA" id="ARBA00022989"/>
    </source>
</evidence>
<sequence>MADARRAVEERPEFMVKLMAIDGADGPLAAEIRTAVPIEFPLSSFDLDLGQVRSTITSLSSVKNANVRIKPGGVLQVIVKPRVPVAIWRTAEGLTLVDDGGAPVGQIANRALRPDLPLIAGEGAARHVPEALELIKTTKPIAGRLRGLVRMGARRWDVVLDRDQRIMLPEYDAIPALERVIALEGAQEVLSRDVSRVDMRLAQRPTVRLTQEATEAWWDIRQSTGQ</sequence>
<dbReference type="Proteomes" id="UP001596353">
    <property type="component" value="Unassembled WGS sequence"/>
</dbReference>
<feature type="domain" description="POTRA" evidence="10">
    <location>
        <begin position="14"/>
        <end position="82"/>
    </location>
</feature>
<dbReference type="HAMAP" id="MF_00911">
    <property type="entry name" value="FtsQ_subfam"/>
    <property type="match status" value="1"/>
</dbReference>
<evidence type="ECO:0000256" key="3">
    <source>
        <dbReference type="ARBA" id="ARBA00022519"/>
    </source>
</evidence>
<evidence type="ECO:0000313" key="12">
    <source>
        <dbReference type="Proteomes" id="UP001596353"/>
    </source>
</evidence>
<dbReference type="GO" id="GO:0051301">
    <property type="term" value="P:cell division"/>
    <property type="evidence" value="ECO:0007669"/>
    <property type="project" value="UniProtKB-KW"/>
</dbReference>
<proteinExistence type="inferred from homology"/>
<dbReference type="PANTHER" id="PTHR35851:SF1">
    <property type="entry name" value="CELL DIVISION PROTEIN FTSQ"/>
    <property type="match status" value="1"/>
</dbReference>
<keyword evidence="2 9" id="KW-1003">Cell membrane</keyword>
<dbReference type="PROSITE" id="PS51779">
    <property type="entry name" value="POTRA"/>
    <property type="match status" value="1"/>
</dbReference>
<dbReference type="InterPro" id="IPR045335">
    <property type="entry name" value="FtsQ_C_sf"/>
</dbReference>
<keyword evidence="12" id="KW-1185">Reference proteome</keyword>
<dbReference type="InterPro" id="IPR034746">
    <property type="entry name" value="POTRA"/>
</dbReference>
<evidence type="ECO:0000256" key="4">
    <source>
        <dbReference type="ARBA" id="ARBA00022618"/>
    </source>
</evidence>
<keyword evidence="8 9" id="KW-0131">Cell cycle</keyword>
<evidence type="ECO:0000259" key="10">
    <source>
        <dbReference type="PROSITE" id="PS51779"/>
    </source>
</evidence>
<dbReference type="InterPro" id="IPR005548">
    <property type="entry name" value="Cell_div_FtsQ/DivIB_C"/>
</dbReference>
<dbReference type="PANTHER" id="PTHR35851">
    <property type="entry name" value="CELL DIVISION PROTEIN FTSQ"/>
    <property type="match status" value="1"/>
</dbReference>
<reference evidence="12" key="1">
    <citation type="journal article" date="2019" name="Int. J. Syst. Evol. Microbiol.">
        <title>The Global Catalogue of Microorganisms (GCM) 10K type strain sequencing project: providing services to taxonomists for standard genome sequencing and annotation.</title>
        <authorList>
            <consortium name="The Broad Institute Genomics Platform"/>
            <consortium name="The Broad Institute Genome Sequencing Center for Infectious Disease"/>
            <person name="Wu L."/>
            <person name="Ma J."/>
        </authorList>
    </citation>
    <scope>NUCLEOTIDE SEQUENCE [LARGE SCALE GENOMIC DNA]</scope>
    <source>
        <strain evidence="12">CCUG 66188</strain>
    </source>
</reference>
<gene>
    <name evidence="9" type="primary">ftsQ</name>
    <name evidence="11" type="ORF">ACFQFQ_08005</name>
</gene>
<keyword evidence="7 9" id="KW-0472">Membrane</keyword>
<comment type="subcellular location">
    <subcellularLocation>
        <location evidence="9">Cell inner membrane</location>
        <topology evidence="9">Single-pass type II membrane protein</topology>
    </subcellularLocation>
    <subcellularLocation>
        <location evidence="1">Membrane</location>
    </subcellularLocation>
    <text evidence="9">Localizes to the division septum.</text>
</comment>
<comment type="similarity">
    <text evidence="9">Belongs to the FtsQ/DivIB family. FtsQ subfamily.</text>
</comment>
<evidence type="ECO:0000256" key="9">
    <source>
        <dbReference type="HAMAP-Rule" id="MF_00911"/>
    </source>
</evidence>
<dbReference type="InterPro" id="IPR026579">
    <property type="entry name" value="FtsQ"/>
</dbReference>
<name>A0ABW2B2T1_9RHOB</name>
<protein>
    <recommendedName>
        <fullName evidence="9">Cell division protein FtsQ</fullName>
    </recommendedName>
</protein>
<keyword evidence="6 9" id="KW-1133">Transmembrane helix</keyword>
<evidence type="ECO:0000256" key="8">
    <source>
        <dbReference type="ARBA" id="ARBA00023306"/>
    </source>
</evidence>
<evidence type="ECO:0000313" key="11">
    <source>
        <dbReference type="EMBL" id="MFC6759446.1"/>
    </source>
</evidence>
<keyword evidence="3 9" id="KW-0997">Cell inner membrane</keyword>
<keyword evidence="5 9" id="KW-0812">Transmembrane</keyword>
<keyword evidence="4 9" id="KW-0132">Cell division</keyword>
<dbReference type="EMBL" id="JBHSWG010000001">
    <property type="protein sequence ID" value="MFC6759446.1"/>
    <property type="molecule type" value="Genomic_DNA"/>
</dbReference>
<comment type="caution">
    <text evidence="11">The sequence shown here is derived from an EMBL/GenBank/DDBJ whole genome shotgun (WGS) entry which is preliminary data.</text>
</comment>
<evidence type="ECO:0000256" key="5">
    <source>
        <dbReference type="ARBA" id="ARBA00022692"/>
    </source>
</evidence>
<accession>A0ABW2B2T1</accession>
<evidence type="ECO:0000256" key="1">
    <source>
        <dbReference type="ARBA" id="ARBA00004370"/>
    </source>
</evidence>